<dbReference type="SMART" id="SM00471">
    <property type="entry name" value="HDc"/>
    <property type="match status" value="1"/>
</dbReference>
<accession>A0A7W9SGA0</accession>
<evidence type="ECO:0000256" key="1">
    <source>
        <dbReference type="ARBA" id="ARBA00022801"/>
    </source>
</evidence>
<dbReference type="NCBIfam" id="NF003009">
    <property type="entry name" value="PRK03826.1"/>
    <property type="match status" value="1"/>
</dbReference>
<protein>
    <submittedName>
        <fullName evidence="3">5'-deoxynucleotidase</fullName>
        <ecNumber evidence="3">3.1.3.89</ecNumber>
    </submittedName>
</protein>
<dbReference type="Pfam" id="PF12917">
    <property type="entry name" value="YfbR-like"/>
    <property type="match status" value="1"/>
</dbReference>
<dbReference type="Proteomes" id="UP000522163">
    <property type="component" value="Unassembled WGS sequence"/>
</dbReference>
<name>A0A7W9SGA0_9FIRM</name>
<dbReference type="EMBL" id="JACHHH010000003">
    <property type="protein sequence ID" value="MBB6040890.1"/>
    <property type="molecule type" value="Genomic_DNA"/>
</dbReference>
<dbReference type="PANTHER" id="PTHR11845">
    <property type="entry name" value="5'-DEOXYNUCLEOTIDASE HDDC2"/>
    <property type="match status" value="1"/>
</dbReference>
<gene>
    <name evidence="3" type="ORF">HNQ46_000853</name>
</gene>
<sequence length="233" mass="27085">MKEEKLLNNRRNYERRKAFEQLKELRKENNLIYSFFALLSRMKYIDRWALMRNAREENLSEHCLEVAILSHALATIGNLRLGKKLSPEKLALRALYHDASEILTGDMPTPVKYGKETLRAAYKEVEKEAEEQLLLALPKDMQGAYRELFFPAEEENAAYENRLLKAADKLSALIKCREEIRAGNQEFSTALQSTEKIIENLAKELPELRIFMEEFLPAYGKTLDELTESILQK</sequence>
<dbReference type="InterPro" id="IPR039356">
    <property type="entry name" value="YfbR/HDDC2"/>
</dbReference>
<dbReference type="PANTHER" id="PTHR11845:SF13">
    <property type="entry name" value="5'-DEOXYNUCLEOTIDASE HDDC2"/>
    <property type="match status" value="1"/>
</dbReference>
<keyword evidence="1 3" id="KW-0378">Hydrolase</keyword>
<dbReference type="AlphaFoldDB" id="A0A7W9SGA0"/>
<dbReference type="Gene3D" id="1.10.3210.10">
    <property type="entry name" value="Hypothetical protein af1432"/>
    <property type="match status" value="1"/>
</dbReference>
<reference evidence="3 4" key="1">
    <citation type="submission" date="2020-08" db="EMBL/GenBank/DDBJ databases">
        <title>Genomic Encyclopedia of Type Strains, Phase IV (KMG-IV): sequencing the most valuable type-strain genomes for metagenomic binning, comparative biology and taxonomic classification.</title>
        <authorList>
            <person name="Goeker M."/>
        </authorList>
    </citation>
    <scope>NUCLEOTIDE SEQUENCE [LARGE SCALE GENOMIC DNA]</scope>
    <source>
        <strain evidence="3 4">DSM 17245</strain>
    </source>
</reference>
<organism evidence="3 4">
    <name type="scientific">Oribacterium sinus</name>
    <dbReference type="NCBI Taxonomy" id="237576"/>
    <lineage>
        <taxon>Bacteria</taxon>
        <taxon>Bacillati</taxon>
        <taxon>Bacillota</taxon>
        <taxon>Clostridia</taxon>
        <taxon>Lachnospirales</taxon>
        <taxon>Lachnospiraceae</taxon>
        <taxon>Oribacterium</taxon>
    </lineage>
</organism>
<evidence type="ECO:0000259" key="2">
    <source>
        <dbReference type="SMART" id="SM00471"/>
    </source>
</evidence>
<dbReference type="CDD" id="cd00077">
    <property type="entry name" value="HDc"/>
    <property type="match status" value="1"/>
</dbReference>
<dbReference type="EC" id="3.1.3.89" evidence="3"/>
<dbReference type="GO" id="GO:0002953">
    <property type="term" value="F:5'-deoxynucleotidase activity"/>
    <property type="evidence" value="ECO:0007669"/>
    <property type="project" value="UniProtKB-EC"/>
</dbReference>
<dbReference type="SUPFAM" id="SSF109604">
    <property type="entry name" value="HD-domain/PDEase-like"/>
    <property type="match status" value="1"/>
</dbReference>
<proteinExistence type="predicted"/>
<feature type="domain" description="HD/PDEase" evidence="2">
    <location>
        <begin position="55"/>
        <end position="182"/>
    </location>
</feature>
<dbReference type="InterPro" id="IPR003607">
    <property type="entry name" value="HD/PDEase_dom"/>
</dbReference>
<comment type="caution">
    <text evidence="3">The sequence shown here is derived from an EMBL/GenBank/DDBJ whole genome shotgun (WGS) entry which is preliminary data.</text>
</comment>
<dbReference type="GO" id="GO:0005737">
    <property type="term" value="C:cytoplasm"/>
    <property type="evidence" value="ECO:0007669"/>
    <property type="project" value="TreeGrafter"/>
</dbReference>
<evidence type="ECO:0000313" key="4">
    <source>
        <dbReference type="Proteomes" id="UP000522163"/>
    </source>
</evidence>
<evidence type="ECO:0000313" key="3">
    <source>
        <dbReference type="EMBL" id="MBB6040890.1"/>
    </source>
</evidence>